<dbReference type="Gene3D" id="2.30.110.10">
    <property type="entry name" value="Electron Transport, Fmn-binding Protein, Chain A"/>
    <property type="match status" value="1"/>
</dbReference>
<dbReference type="Pfam" id="PF01613">
    <property type="entry name" value="Flavin_Reduct"/>
    <property type="match status" value="1"/>
</dbReference>
<dbReference type="InterPro" id="IPR002563">
    <property type="entry name" value="Flavin_Rdtase-like_dom"/>
</dbReference>
<evidence type="ECO:0000313" key="3">
    <source>
        <dbReference type="Proteomes" id="UP000219331"/>
    </source>
</evidence>
<organism evidence="2 3">
    <name type="scientific">Stappia indica</name>
    <dbReference type="NCBI Taxonomy" id="538381"/>
    <lineage>
        <taxon>Bacteria</taxon>
        <taxon>Pseudomonadati</taxon>
        <taxon>Pseudomonadota</taxon>
        <taxon>Alphaproteobacteria</taxon>
        <taxon>Hyphomicrobiales</taxon>
        <taxon>Stappiaceae</taxon>
        <taxon>Stappia</taxon>
    </lineage>
</organism>
<sequence length="202" mass="21883">MSMYSYEVAKGHGLPHNPFKAVVAPRPIGWISSRAANGSLNLAPYSFFNAVCDTPPIVVFSSSGYKDSVANIDETGDFVFNLATEDLKDAMNTSSAPFDKGVSEFEKAGLTPQDSLLVGAPRVAEAKAALECKHLQTIRLTAHDGTPTNNWMVLGEVVAVHLDEAMLVDGLFDVTKARPLSRLGYMDYAVVDSVFQMRRPKA</sequence>
<dbReference type="GO" id="GO:0016646">
    <property type="term" value="F:oxidoreductase activity, acting on the CH-NH group of donors, NAD or NADP as acceptor"/>
    <property type="evidence" value="ECO:0007669"/>
    <property type="project" value="UniProtKB-ARBA"/>
</dbReference>
<dbReference type="GO" id="GO:0010181">
    <property type="term" value="F:FMN binding"/>
    <property type="evidence" value="ECO:0007669"/>
    <property type="project" value="InterPro"/>
</dbReference>
<dbReference type="STRING" id="538381.GCA_001696535_01006"/>
<dbReference type="SUPFAM" id="SSF50475">
    <property type="entry name" value="FMN-binding split barrel"/>
    <property type="match status" value="1"/>
</dbReference>
<dbReference type="PANTHER" id="PTHR43812:SF2">
    <property type="entry name" value="FLAVIN REDUCTASE LIKE DOMAIN-CONTAINING PROTEIN"/>
    <property type="match status" value="1"/>
</dbReference>
<dbReference type="InterPro" id="IPR012349">
    <property type="entry name" value="Split_barrel_FMN-bd"/>
</dbReference>
<gene>
    <name evidence="2" type="ORF">SAMN05421512_11521</name>
</gene>
<evidence type="ECO:0000313" key="2">
    <source>
        <dbReference type="EMBL" id="SOC25801.1"/>
    </source>
</evidence>
<feature type="domain" description="Flavin reductase like" evidence="1">
    <location>
        <begin position="21"/>
        <end position="169"/>
    </location>
</feature>
<protein>
    <submittedName>
        <fullName evidence="2">NADH-FMN oxidoreductase RutF, flavin reductase (DIM6/NTAB) family</fullName>
    </submittedName>
</protein>
<dbReference type="PANTHER" id="PTHR43812">
    <property type="entry name" value="BLR2425 PROTEIN"/>
    <property type="match status" value="1"/>
</dbReference>
<proteinExistence type="predicted"/>
<reference evidence="2 3" key="1">
    <citation type="submission" date="2017-08" db="EMBL/GenBank/DDBJ databases">
        <authorList>
            <person name="de Groot N.N."/>
        </authorList>
    </citation>
    <scope>NUCLEOTIDE SEQUENCE [LARGE SCALE GENOMIC DNA]</scope>
    <source>
        <strain evidence="2 3">USBA 352</strain>
    </source>
</reference>
<accession>A0A285TRB4</accession>
<dbReference type="Proteomes" id="UP000219331">
    <property type="component" value="Unassembled WGS sequence"/>
</dbReference>
<dbReference type="EMBL" id="OBML01000015">
    <property type="protein sequence ID" value="SOC25801.1"/>
    <property type="molecule type" value="Genomic_DNA"/>
</dbReference>
<keyword evidence="3" id="KW-1185">Reference proteome</keyword>
<dbReference type="AlphaFoldDB" id="A0A285TRB4"/>
<name>A0A285TRB4_9HYPH</name>
<evidence type="ECO:0000259" key="1">
    <source>
        <dbReference type="SMART" id="SM00903"/>
    </source>
</evidence>
<dbReference type="SMART" id="SM00903">
    <property type="entry name" value="Flavin_Reduct"/>
    <property type="match status" value="1"/>
</dbReference>